<comment type="subcellular location">
    <subcellularLocation>
        <location evidence="1">Cell outer membrane</location>
    </subcellularLocation>
</comment>
<dbReference type="EMBL" id="LT605205">
    <property type="protein sequence ID" value="SCD19770.1"/>
    <property type="molecule type" value="Genomic_DNA"/>
</dbReference>
<evidence type="ECO:0000313" key="9">
    <source>
        <dbReference type="Proteomes" id="UP000187464"/>
    </source>
</evidence>
<dbReference type="InterPro" id="IPR012944">
    <property type="entry name" value="SusD_RagB_dom"/>
</dbReference>
<dbReference type="Pfam" id="PF14322">
    <property type="entry name" value="SusD-like_3"/>
    <property type="match status" value="1"/>
</dbReference>
<keyword evidence="5" id="KW-0998">Cell outer membrane</keyword>
<dbReference type="AlphaFoldDB" id="A0A1R3SXU7"/>
<dbReference type="KEGG" id="psac:PSM36_0944"/>
<proteinExistence type="inferred from homology"/>
<dbReference type="GO" id="GO:0009279">
    <property type="term" value="C:cell outer membrane"/>
    <property type="evidence" value="ECO:0007669"/>
    <property type="project" value="UniProtKB-SubCell"/>
</dbReference>
<evidence type="ECO:0000259" key="6">
    <source>
        <dbReference type="Pfam" id="PF07980"/>
    </source>
</evidence>
<dbReference type="SUPFAM" id="SSF48452">
    <property type="entry name" value="TPR-like"/>
    <property type="match status" value="1"/>
</dbReference>
<organism evidence="8 9">
    <name type="scientific">Proteiniphilum saccharofermentans</name>
    <dbReference type="NCBI Taxonomy" id="1642647"/>
    <lineage>
        <taxon>Bacteria</taxon>
        <taxon>Pseudomonadati</taxon>
        <taxon>Bacteroidota</taxon>
        <taxon>Bacteroidia</taxon>
        <taxon>Bacteroidales</taxon>
        <taxon>Dysgonomonadaceae</taxon>
        <taxon>Proteiniphilum</taxon>
    </lineage>
</organism>
<dbReference type="RefSeq" id="WP_076929288.1">
    <property type="nucleotide sequence ID" value="NZ_LT605205.1"/>
</dbReference>
<dbReference type="InterPro" id="IPR011990">
    <property type="entry name" value="TPR-like_helical_dom_sf"/>
</dbReference>
<dbReference type="PROSITE" id="PS51257">
    <property type="entry name" value="PROKAR_LIPOPROTEIN"/>
    <property type="match status" value="1"/>
</dbReference>
<dbReference type="Proteomes" id="UP000187464">
    <property type="component" value="Chromosome I"/>
</dbReference>
<comment type="similarity">
    <text evidence="2">Belongs to the SusD family.</text>
</comment>
<dbReference type="InterPro" id="IPR033985">
    <property type="entry name" value="SusD-like_N"/>
</dbReference>
<reference evidence="8 9" key="1">
    <citation type="submission" date="2016-08" db="EMBL/GenBank/DDBJ databases">
        <authorList>
            <person name="Seilhamer J.J."/>
        </authorList>
    </citation>
    <scope>NUCLEOTIDE SEQUENCE [LARGE SCALE GENOMIC DNA]</scope>
    <source>
        <strain evidence="8">M3/6</strain>
    </source>
</reference>
<evidence type="ECO:0000256" key="1">
    <source>
        <dbReference type="ARBA" id="ARBA00004442"/>
    </source>
</evidence>
<evidence type="ECO:0000256" key="4">
    <source>
        <dbReference type="ARBA" id="ARBA00023136"/>
    </source>
</evidence>
<dbReference type="Gene3D" id="1.25.40.390">
    <property type="match status" value="1"/>
</dbReference>
<evidence type="ECO:0000256" key="5">
    <source>
        <dbReference type="ARBA" id="ARBA00023237"/>
    </source>
</evidence>
<feature type="domain" description="RagB/SusD" evidence="6">
    <location>
        <begin position="309"/>
        <end position="564"/>
    </location>
</feature>
<feature type="domain" description="SusD-like N-terminal" evidence="7">
    <location>
        <begin position="56"/>
        <end position="207"/>
    </location>
</feature>
<evidence type="ECO:0000256" key="3">
    <source>
        <dbReference type="ARBA" id="ARBA00022729"/>
    </source>
</evidence>
<dbReference type="Pfam" id="PF07980">
    <property type="entry name" value="SusD_RagB"/>
    <property type="match status" value="1"/>
</dbReference>
<evidence type="ECO:0000259" key="7">
    <source>
        <dbReference type="Pfam" id="PF14322"/>
    </source>
</evidence>
<evidence type="ECO:0000256" key="2">
    <source>
        <dbReference type="ARBA" id="ARBA00006275"/>
    </source>
</evidence>
<accession>A0A1R3SXU7</accession>
<gene>
    <name evidence="8" type="ORF">PSM36_0944</name>
</gene>
<evidence type="ECO:0000313" key="8">
    <source>
        <dbReference type="EMBL" id="SCD19770.1"/>
    </source>
</evidence>
<keyword evidence="9" id="KW-1185">Reference proteome</keyword>
<sequence>MKSKFIYYIIATALFLFFSCEDEMNYTETTTNSKEEVFSSFSRTANFVTDIYGRLDYDYGNYGGAMLASASDEADYAWSNSSIHDFYNGSWSPINPKAGVWYDSYAGIRAANFYLEASEGQTFDGNKYDQDYEEQFVRFQRYQYEVRFLRAYFYFNLVRQYGDVPLVTTVLTSAEANSVTRTPAGQIFDFIIDECDAIVNHLPVRYTNLADRANNETGRVGRIAVVALKAKALLYRASPLFNTNNDNSLWRDAALASKAVIDSCAVHGISLGAYTDLWGTESYVAGEGIFMRRIGDLNYLEAYNYPIGVEGGGSGNCPTQTLVDAYEMKETGLLWNEPGSGYSDSDPYTGRDPRFAMTIVKNGDEKWPIYNENPIETFVGGRNASPLAGATTTGYYLRKYLDPSVDLRVGNTNSKRHSWIIFRLGEFYLNYAEALFNYLGSPDATDDTFTLSAVDAVNVVRNRPGVGMPPFATGMANEAFLKKYKNERMVELAFEGHRFWDVRRWKDGEALRSITRMEITRNPNGTYDYNRVTKQRSWDDKMYFFPIPDSERRINSNLYQNEGW</sequence>
<keyword evidence="4" id="KW-0472">Membrane</keyword>
<keyword evidence="3" id="KW-0732">Signal</keyword>
<protein>
    <submittedName>
        <fullName evidence="8">SusD family</fullName>
    </submittedName>
</protein>
<name>A0A1R3SXU7_9BACT</name>
<dbReference type="STRING" id="1642647.PSM36_0944"/>